<name>A0AAQ3S059_VIGMU</name>
<reference evidence="1 2" key="1">
    <citation type="journal article" date="2023" name="Life. Sci Alliance">
        <title>Evolutionary insights into 3D genome organization and epigenetic landscape of Vigna mungo.</title>
        <authorList>
            <person name="Junaid A."/>
            <person name="Singh B."/>
            <person name="Bhatia S."/>
        </authorList>
    </citation>
    <scope>NUCLEOTIDE SEQUENCE [LARGE SCALE GENOMIC DNA]</scope>
    <source>
        <strain evidence="1">Urdbean</strain>
    </source>
</reference>
<keyword evidence="2" id="KW-1185">Reference proteome</keyword>
<sequence length="109" mass="11710">MHLNKGIEGTNIRLASHGSHLFKNLDGKLVFSGLLKSGQKGGVGKDVRLNPLVQHLGFKLECLLQQTTFSTSRYQGIVSNNSGRKGIGFHLSEDLHSLSGASGLAKNIQ</sequence>
<organism evidence="1 2">
    <name type="scientific">Vigna mungo</name>
    <name type="common">Black gram</name>
    <name type="synonym">Phaseolus mungo</name>
    <dbReference type="NCBI Taxonomy" id="3915"/>
    <lineage>
        <taxon>Eukaryota</taxon>
        <taxon>Viridiplantae</taxon>
        <taxon>Streptophyta</taxon>
        <taxon>Embryophyta</taxon>
        <taxon>Tracheophyta</taxon>
        <taxon>Spermatophyta</taxon>
        <taxon>Magnoliopsida</taxon>
        <taxon>eudicotyledons</taxon>
        <taxon>Gunneridae</taxon>
        <taxon>Pentapetalae</taxon>
        <taxon>rosids</taxon>
        <taxon>fabids</taxon>
        <taxon>Fabales</taxon>
        <taxon>Fabaceae</taxon>
        <taxon>Papilionoideae</taxon>
        <taxon>50 kb inversion clade</taxon>
        <taxon>NPAAA clade</taxon>
        <taxon>indigoferoid/millettioid clade</taxon>
        <taxon>Phaseoleae</taxon>
        <taxon>Vigna</taxon>
    </lineage>
</organism>
<dbReference type="EMBL" id="CP144696">
    <property type="protein sequence ID" value="WVZ10876.1"/>
    <property type="molecule type" value="Genomic_DNA"/>
</dbReference>
<dbReference type="Proteomes" id="UP001374535">
    <property type="component" value="Chromosome 5"/>
</dbReference>
<accession>A0AAQ3S059</accession>
<proteinExistence type="predicted"/>
<evidence type="ECO:0000313" key="2">
    <source>
        <dbReference type="Proteomes" id="UP001374535"/>
    </source>
</evidence>
<evidence type="ECO:0000313" key="1">
    <source>
        <dbReference type="EMBL" id="WVZ10876.1"/>
    </source>
</evidence>
<gene>
    <name evidence="1" type="ORF">V8G54_015406</name>
</gene>
<protein>
    <submittedName>
        <fullName evidence="1">Uncharacterized protein</fullName>
    </submittedName>
</protein>
<dbReference type="AlphaFoldDB" id="A0AAQ3S059"/>